<dbReference type="InterPro" id="IPR045058">
    <property type="entry name" value="GIMA/IAN/Toc"/>
</dbReference>
<dbReference type="Pfam" id="PF04548">
    <property type="entry name" value="AIG1"/>
    <property type="match status" value="1"/>
</dbReference>
<dbReference type="GO" id="GO:0005525">
    <property type="term" value="F:GTP binding"/>
    <property type="evidence" value="ECO:0007669"/>
    <property type="project" value="UniProtKB-KW"/>
</dbReference>
<dbReference type="Ensembl" id="ENSOTST00005143037.1">
    <property type="protein sequence ID" value="ENSOTSP00005123647.1"/>
    <property type="gene ID" value="ENSOTSG00005065385.1"/>
</dbReference>
<proteinExistence type="inferred from homology"/>
<reference evidence="6" key="1">
    <citation type="journal article" date="2018" name="PLoS ONE">
        <title>Chinook salmon (Oncorhynchus tshawytscha) genome and transcriptome.</title>
        <authorList>
            <person name="Christensen K.A."/>
            <person name="Leong J.S."/>
            <person name="Sakhrani D."/>
            <person name="Biagi C.A."/>
            <person name="Minkley D.R."/>
            <person name="Withler R.E."/>
            <person name="Rondeau E.B."/>
            <person name="Koop B.F."/>
            <person name="Devlin R.H."/>
        </authorList>
    </citation>
    <scope>NUCLEOTIDE SEQUENCE [LARGE SCALE GENOMIC DNA]</scope>
</reference>
<dbReference type="SUPFAM" id="SSF52540">
    <property type="entry name" value="P-loop containing nucleoside triphosphate hydrolases"/>
    <property type="match status" value="1"/>
</dbReference>
<protein>
    <recommendedName>
        <fullName evidence="4">AIG1-type G domain-containing protein</fullName>
    </recommendedName>
</protein>
<accession>A0AAZ3Q379</accession>
<evidence type="ECO:0000313" key="5">
    <source>
        <dbReference type="Ensembl" id="ENSOTSP00005123647.1"/>
    </source>
</evidence>
<keyword evidence="2" id="KW-0547">Nucleotide-binding</keyword>
<keyword evidence="6" id="KW-1185">Reference proteome</keyword>
<dbReference type="AlphaFoldDB" id="A0AAZ3Q379"/>
<dbReference type="PROSITE" id="PS51720">
    <property type="entry name" value="G_AIG1"/>
    <property type="match status" value="1"/>
</dbReference>
<sequence length="166" mass="18763">HKTANPCHFLFDSPSLSILDRPLHRHIRIVLLGCRCSGKNAVGNTIPARLKWSYSLLKRAILCVKKQRKVEGWKVTVVDTPGWWNSCPEEKTSVLVKKQIKASASLCPPGPHAILLVIKAFHSFTEERRRAVEDHIELLSDNVWSHTIVLFINGECLGKAGIEEYF</sequence>
<evidence type="ECO:0000256" key="1">
    <source>
        <dbReference type="ARBA" id="ARBA00008535"/>
    </source>
</evidence>
<evidence type="ECO:0000256" key="3">
    <source>
        <dbReference type="ARBA" id="ARBA00023134"/>
    </source>
</evidence>
<evidence type="ECO:0000259" key="4">
    <source>
        <dbReference type="PROSITE" id="PS51720"/>
    </source>
</evidence>
<dbReference type="Gene3D" id="3.40.50.300">
    <property type="entry name" value="P-loop containing nucleotide triphosphate hydrolases"/>
    <property type="match status" value="1"/>
</dbReference>
<evidence type="ECO:0000313" key="6">
    <source>
        <dbReference type="Proteomes" id="UP000694402"/>
    </source>
</evidence>
<reference evidence="5" key="2">
    <citation type="submission" date="2025-08" db="UniProtKB">
        <authorList>
            <consortium name="Ensembl"/>
        </authorList>
    </citation>
    <scope>IDENTIFICATION</scope>
</reference>
<dbReference type="PANTHER" id="PTHR10903">
    <property type="entry name" value="GTPASE, IMAP FAMILY MEMBER-RELATED"/>
    <property type="match status" value="1"/>
</dbReference>
<evidence type="ECO:0000256" key="2">
    <source>
        <dbReference type="ARBA" id="ARBA00022741"/>
    </source>
</evidence>
<dbReference type="InterPro" id="IPR027417">
    <property type="entry name" value="P-loop_NTPase"/>
</dbReference>
<comment type="similarity">
    <text evidence="1">Belongs to the TRAFAC class TrmE-Era-EngA-EngB-Septin-like GTPase superfamily. AIG1/Toc34/Toc159-like paraseptin GTPase family. IAN subfamily.</text>
</comment>
<dbReference type="InterPro" id="IPR006703">
    <property type="entry name" value="G_AIG1"/>
</dbReference>
<dbReference type="PANTHER" id="PTHR10903:SF107">
    <property type="entry name" value="GTPASE IMAP FAMILY MEMBER 4-LIKE-RELATED"/>
    <property type="match status" value="1"/>
</dbReference>
<dbReference type="Proteomes" id="UP000694402">
    <property type="component" value="Unassembled WGS sequence"/>
</dbReference>
<feature type="domain" description="AIG1-type G" evidence="4">
    <location>
        <begin position="24"/>
        <end position="166"/>
    </location>
</feature>
<reference evidence="5" key="3">
    <citation type="submission" date="2025-09" db="UniProtKB">
        <authorList>
            <consortium name="Ensembl"/>
        </authorList>
    </citation>
    <scope>IDENTIFICATION</scope>
</reference>
<organism evidence="5 6">
    <name type="scientific">Oncorhynchus tshawytscha</name>
    <name type="common">Chinook salmon</name>
    <name type="synonym">Salmo tshawytscha</name>
    <dbReference type="NCBI Taxonomy" id="74940"/>
    <lineage>
        <taxon>Eukaryota</taxon>
        <taxon>Metazoa</taxon>
        <taxon>Chordata</taxon>
        <taxon>Craniata</taxon>
        <taxon>Vertebrata</taxon>
        <taxon>Euteleostomi</taxon>
        <taxon>Actinopterygii</taxon>
        <taxon>Neopterygii</taxon>
        <taxon>Teleostei</taxon>
        <taxon>Protacanthopterygii</taxon>
        <taxon>Salmoniformes</taxon>
        <taxon>Salmonidae</taxon>
        <taxon>Salmoninae</taxon>
        <taxon>Oncorhynchus</taxon>
    </lineage>
</organism>
<dbReference type="GeneTree" id="ENSGT00940000162556"/>
<name>A0AAZ3Q379_ONCTS</name>
<keyword evidence="3" id="KW-0342">GTP-binding</keyword>